<dbReference type="EMBL" id="JANPWB010000013">
    <property type="protein sequence ID" value="KAJ1105334.1"/>
    <property type="molecule type" value="Genomic_DNA"/>
</dbReference>
<dbReference type="Gene3D" id="3.30.70.270">
    <property type="match status" value="1"/>
</dbReference>
<reference evidence="1" key="1">
    <citation type="journal article" date="2022" name="bioRxiv">
        <title>Sequencing and chromosome-scale assembly of the giantPleurodeles waltlgenome.</title>
        <authorList>
            <person name="Brown T."/>
            <person name="Elewa A."/>
            <person name="Iarovenko S."/>
            <person name="Subramanian E."/>
            <person name="Araus A.J."/>
            <person name="Petzold A."/>
            <person name="Susuki M."/>
            <person name="Suzuki K.-i.T."/>
            <person name="Hayashi T."/>
            <person name="Toyoda A."/>
            <person name="Oliveira C."/>
            <person name="Osipova E."/>
            <person name="Leigh N.D."/>
            <person name="Simon A."/>
            <person name="Yun M.H."/>
        </authorList>
    </citation>
    <scope>NUCLEOTIDE SEQUENCE</scope>
    <source>
        <strain evidence="1">20211129_DDA</strain>
        <tissue evidence="1">Liver</tissue>
    </source>
</reference>
<proteinExistence type="predicted"/>
<gene>
    <name evidence="1" type="ORF">NDU88_002742</name>
</gene>
<name>A0AAV7MSA6_PLEWA</name>
<evidence type="ECO:0000313" key="2">
    <source>
        <dbReference type="Proteomes" id="UP001066276"/>
    </source>
</evidence>
<dbReference type="Proteomes" id="UP001066276">
    <property type="component" value="Chromosome 9"/>
</dbReference>
<sequence>MCRRRQKIRIEGFSLVIALRLSCNRLWVKVLKGISGVRCYQDDGLIYESSVEEHDDRVHAVLRRLLETGLKLRKDKSKFGM</sequence>
<protein>
    <recommendedName>
        <fullName evidence="3">Reverse transcriptase</fullName>
    </recommendedName>
</protein>
<dbReference type="InterPro" id="IPR043502">
    <property type="entry name" value="DNA/RNA_pol_sf"/>
</dbReference>
<comment type="caution">
    <text evidence="1">The sequence shown here is derived from an EMBL/GenBank/DDBJ whole genome shotgun (WGS) entry which is preliminary data.</text>
</comment>
<evidence type="ECO:0000313" key="1">
    <source>
        <dbReference type="EMBL" id="KAJ1105334.1"/>
    </source>
</evidence>
<dbReference type="SUPFAM" id="SSF56672">
    <property type="entry name" value="DNA/RNA polymerases"/>
    <property type="match status" value="1"/>
</dbReference>
<dbReference type="AlphaFoldDB" id="A0AAV7MSA6"/>
<keyword evidence="2" id="KW-1185">Reference proteome</keyword>
<accession>A0AAV7MSA6</accession>
<evidence type="ECO:0008006" key="3">
    <source>
        <dbReference type="Google" id="ProtNLM"/>
    </source>
</evidence>
<dbReference type="InterPro" id="IPR043128">
    <property type="entry name" value="Rev_trsase/Diguanyl_cyclase"/>
</dbReference>
<organism evidence="1 2">
    <name type="scientific">Pleurodeles waltl</name>
    <name type="common">Iberian ribbed newt</name>
    <dbReference type="NCBI Taxonomy" id="8319"/>
    <lineage>
        <taxon>Eukaryota</taxon>
        <taxon>Metazoa</taxon>
        <taxon>Chordata</taxon>
        <taxon>Craniata</taxon>
        <taxon>Vertebrata</taxon>
        <taxon>Euteleostomi</taxon>
        <taxon>Amphibia</taxon>
        <taxon>Batrachia</taxon>
        <taxon>Caudata</taxon>
        <taxon>Salamandroidea</taxon>
        <taxon>Salamandridae</taxon>
        <taxon>Pleurodelinae</taxon>
        <taxon>Pleurodeles</taxon>
    </lineage>
</organism>